<dbReference type="AlphaFoldDB" id="A0A841JGL7"/>
<gene>
    <name evidence="1" type="ORF">HDF22_001287</name>
</gene>
<evidence type="ECO:0000313" key="1">
    <source>
        <dbReference type="EMBL" id="MBB6127181.1"/>
    </source>
</evidence>
<evidence type="ECO:0008006" key="3">
    <source>
        <dbReference type="Google" id="ProtNLM"/>
    </source>
</evidence>
<dbReference type="EMBL" id="JACHCA010000003">
    <property type="protein sequence ID" value="MBB6127181.1"/>
    <property type="molecule type" value="Genomic_DNA"/>
</dbReference>
<dbReference type="RefSeq" id="WP_183586396.1">
    <property type="nucleotide sequence ID" value="NZ_JACHCA010000003.1"/>
</dbReference>
<evidence type="ECO:0000313" key="2">
    <source>
        <dbReference type="Proteomes" id="UP000548326"/>
    </source>
</evidence>
<dbReference type="Proteomes" id="UP000548326">
    <property type="component" value="Unassembled WGS sequence"/>
</dbReference>
<name>A0A841JGL7_9SPHI</name>
<sequence length="135" mass="15951">MSRKKVEDQDELLSHPIIMRVSESQFKKLQNIQANSNCQSLGEVVRKILQKQRILYFHKDISLNSPMEELSSIRKELKAIGININQLTRSFHISNHEAQKNFFILKVAERYEKVEEKVDRLLFIISQLSVKWLQK</sequence>
<proteinExistence type="predicted"/>
<reference evidence="1 2" key="1">
    <citation type="submission" date="2020-08" db="EMBL/GenBank/DDBJ databases">
        <title>Genomic Encyclopedia of Type Strains, Phase IV (KMG-V): Genome sequencing to study the core and pangenomes of soil and plant-associated prokaryotes.</title>
        <authorList>
            <person name="Whitman W."/>
        </authorList>
    </citation>
    <scope>NUCLEOTIDE SEQUENCE [LARGE SCALE GENOMIC DNA]</scope>
    <source>
        <strain evidence="1 2">MP601</strain>
    </source>
</reference>
<protein>
    <recommendedName>
        <fullName evidence="3">Mobilisation protein (MobC)</fullName>
    </recommendedName>
</protein>
<organism evidence="1 2">
    <name type="scientific">Mucilaginibacter lappiensis</name>
    <dbReference type="NCBI Taxonomy" id="354630"/>
    <lineage>
        <taxon>Bacteria</taxon>
        <taxon>Pseudomonadati</taxon>
        <taxon>Bacteroidota</taxon>
        <taxon>Sphingobacteriia</taxon>
        <taxon>Sphingobacteriales</taxon>
        <taxon>Sphingobacteriaceae</taxon>
        <taxon>Mucilaginibacter</taxon>
    </lineage>
</organism>
<comment type="caution">
    <text evidence="1">The sequence shown here is derived from an EMBL/GenBank/DDBJ whole genome shotgun (WGS) entry which is preliminary data.</text>
</comment>
<accession>A0A841JGL7</accession>